<gene>
    <name evidence="3" type="primary">20199767</name>
    <name evidence="2" type="ORF">HELRODRAFT_162804</name>
</gene>
<dbReference type="AlphaFoldDB" id="T1ET67"/>
<dbReference type="Proteomes" id="UP000015101">
    <property type="component" value="Unassembled WGS sequence"/>
</dbReference>
<dbReference type="EMBL" id="AMQM01001179">
    <property type="status" value="NOT_ANNOTATED_CDS"/>
    <property type="molecule type" value="Genomic_DNA"/>
</dbReference>
<sequence length="124" mass="14058">MNVCKKLSQSQNCFSYKIGNLDIESVNKFKDLAFFYNDYIGFNITEHKVASSSSKDVDHYSHHQHNHPSDSNDGRSRRPSYNPSSSSSLLMPHIHDANDVPLKNSISLLKTRLANSPYLPNDCK</sequence>
<dbReference type="HOGENOM" id="CLU_2006369_0_0_1"/>
<dbReference type="EMBL" id="KB097143">
    <property type="protein sequence ID" value="ESN99285.1"/>
    <property type="molecule type" value="Genomic_DNA"/>
</dbReference>
<name>T1ET67_HELRO</name>
<keyword evidence="4" id="KW-1185">Reference proteome</keyword>
<protein>
    <submittedName>
        <fullName evidence="2 3">Uncharacterized protein</fullName>
    </submittedName>
</protein>
<reference evidence="3" key="3">
    <citation type="submission" date="2015-06" db="UniProtKB">
        <authorList>
            <consortium name="EnsemblMetazoa"/>
        </authorList>
    </citation>
    <scope>IDENTIFICATION</scope>
</reference>
<dbReference type="GeneID" id="20199767"/>
<reference evidence="4" key="1">
    <citation type="submission" date="2012-12" db="EMBL/GenBank/DDBJ databases">
        <authorList>
            <person name="Hellsten U."/>
            <person name="Grimwood J."/>
            <person name="Chapman J.A."/>
            <person name="Shapiro H."/>
            <person name="Aerts A."/>
            <person name="Otillar R.P."/>
            <person name="Terry A.Y."/>
            <person name="Boore J.L."/>
            <person name="Simakov O."/>
            <person name="Marletaz F."/>
            <person name="Cho S.-J."/>
            <person name="Edsinger-Gonzales E."/>
            <person name="Havlak P."/>
            <person name="Kuo D.-H."/>
            <person name="Larsson T."/>
            <person name="Lv J."/>
            <person name="Arendt D."/>
            <person name="Savage R."/>
            <person name="Osoegawa K."/>
            <person name="de Jong P."/>
            <person name="Lindberg D.R."/>
            <person name="Seaver E.C."/>
            <person name="Weisblat D.A."/>
            <person name="Putnam N.H."/>
            <person name="Grigoriev I.V."/>
            <person name="Rokhsar D.S."/>
        </authorList>
    </citation>
    <scope>NUCLEOTIDE SEQUENCE</scope>
</reference>
<evidence type="ECO:0000313" key="4">
    <source>
        <dbReference type="Proteomes" id="UP000015101"/>
    </source>
</evidence>
<dbReference type="EnsemblMetazoa" id="HelroT162804">
    <property type="protein sequence ID" value="HelroP162804"/>
    <property type="gene ID" value="HelroG162804"/>
</dbReference>
<accession>T1ET67</accession>
<proteinExistence type="predicted"/>
<dbReference type="RefSeq" id="XP_009023151.1">
    <property type="nucleotide sequence ID" value="XM_009024903.1"/>
</dbReference>
<evidence type="ECO:0000256" key="1">
    <source>
        <dbReference type="SAM" id="MobiDB-lite"/>
    </source>
</evidence>
<reference evidence="2 4" key="2">
    <citation type="journal article" date="2013" name="Nature">
        <title>Insights into bilaterian evolution from three spiralian genomes.</title>
        <authorList>
            <person name="Simakov O."/>
            <person name="Marletaz F."/>
            <person name="Cho S.J."/>
            <person name="Edsinger-Gonzales E."/>
            <person name="Havlak P."/>
            <person name="Hellsten U."/>
            <person name="Kuo D.H."/>
            <person name="Larsson T."/>
            <person name="Lv J."/>
            <person name="Arendt D."/>
            <person name="Savage R."/>
            <person name="Osoegawa K."/>
            <person name="de Jong P."/>
            <person name="Grimwood J."/>
            <person name="Chapman J.A."/>
            <person name="Shapiro H."/>
            <person name="Aerts A."/>
            <person name="Otillar R.P."/>
            <person name="Terry A.Y."/>
            <person name="Boore J.L."/>
            <person name="Grigoriev I.V."/>
            <person name="Lindberg D.R."/>
            <person name="Seaver E.C."/>
            <person name="Weisblat D.A."/>
            <person name="Putnam N.H."/>
            <person name="Rokhsar D.S."/>
        </authorList>
    </citation>
    <scope>NUCLEOTIDE SEQUENCE</scope>
</reference>
<dbReference type="KEGG" id="hro:HELRODRAFT_162804"/>
<feature type="region of interest" description="Disordered" evidence="1">
    <location>
        <begin position="53"/>
        <end position="93"/>
    </location>
</feature>
<evidence type="ECO:0000313" key="2">
    <source>
        <dbReference type="EMBL" id="ESN99285.1"/>
    </source>
</evidence>
<feature type="compositionally biased region" description="Low complexity" evidence="1">
    <location>
        <begin position="79"/>
        <end position="88"/>
    </location>
</feature>
<feature type="compositionally biased region" description="Basic and acidic residues" evidence="1">
    <location>
        <begin position="53"/>
        <end position="76"/>
    </location>
</feature>
<evidence type="ECO:0000313" key="3">
    <source>
        <dbReference type="EnsemblMetazoa" id="HelroP162804"/>
    </source>
</evidence>
<dbReference type="InParanoid" id="T1ET67"/>
<dbReference type="CTD" id="20199767"/>
<organism evidence="3 4">
    <name type="scientific">Helobdella robusta</name>
    <name type="common">Californian leech</name>
    <dbReference type="NCBI Taxonomy" id="6412"/>
    <lineage>
        <taxon>Eukaryota</taxon>
        <taxon>Metazoa</taxon>
        <taxon>Spiralia</taxon>
        <taxon>Lophotrochozoa</taxon>
        <taxon>Annelida</taxon>
        <taxon>Clitellata</taxon>
        <taxon>Hirudinea</taxon>
        <taxon>Rhynchobdellida</taxon>
        <taxon>Glossiphoniidae</taxon>
        <taxon>Helobdella</taxon>
    </lineage>
</organism>